<keyword evidence="2" id="KW-1185">Reference proteome</keyword>
<dbReference type="InParanoid" id="A0A1Z5K3A0"/>
<gene>
    <name evidence="1" type="ORF">FisN_32Hh035</name>
</gene>
<evidence type="ECO:0000313" key="1">
    <source>
        <dbReference type="EMBL" id="GAX20652.1"/>
    </source>
</evidence>
<sequence>MSAFALLESSMYASPRYPPRFANMIGRLWGKEPGSMCEVVFEQPDKNKPVLYRIYVNDKYYTTLQNPDLLLFFFDSMMKRIPDIRIYYRPTRKHHIPFEVQQRVMHSLEHELCMLEFLSMMKRGNRSIY</sequence>
<accession>A0A1Z5K3A0</accession>
<organism evidence="1 2">
    <name type="scientific">Fistulifera solaris</name>
    <name type="common">Oleaginous diatom</name>
    <dbReference type="NCBI Taxonomy" id="1519565"/>
    <lineage>
        <taxon>Eukaryota</taxon>
        <taxon>Sar</taxon>
        <taxon>Stramenopiles</taxon>
        <taxon>Ochrophyta</taxon>
        <taxon>Bacillariophyta</taxon>
        <taxon>Bacillariophyceae</taxon>
        <taxon>Bacillariophycidae</taxon>
        <taxon>Naviculales</taxon>
        <taxon>Naviculaceae</taxon>
        <taxon>Fistulifera</taxon>
    </lineage>
</organism>
<protein>
    <submittedName>
        <fullName evidence="1">Uncharacterized protein</fullName>
    </submittedName>
</protein>
<dbReference type="EMBL" id="BDSP01000151">
    <property type="protein sequence ID" value="GAX20652.1"/>
    <property type="molecule type" value="Genomic_DNA"/>
</dbReference>
<dbReference type="Proteomes" id="UP000198406">
    <property type="component" value="Unassembled WGS sequence"/>
</dbReference>
<comment type="caution">
    <text evidence="1">The sequence shown here is derived from an EMBL/GenBank/DDBJ whole genome shotgun (WGS) entry which is preliminary data.</text>
</comment>
<dbReference type="AlphaFoldDB" id="A0A1Z5K3A0"/>
<reference evidence="1 2" key="1">
    <citation type="journal article" date="2015" name="Plant Cell">
        <title>Oil accumulation by the oleaginous diatom Fistulifera solaris as revealed by the genome and transcriptome.</title>
        <authorList>
            <person name="Tanaka T."/>
            <person name="Maeda Y."/>
            <person name="Veluchamy A."/>
            <person name="Tanaka M."/>
            <person name="Abida H."/>
            <person name="Marechal E."/>
            <person name="Bowler C."/>
            <person name="Muto M."/>
            <person name="Sunaga Y."/>
            <person name="Tanaka M."/>
            <person name="Yoshino T."/>
            <person name="Taniguchi T."/>
            <person name="Fukuda Y."/>
            <person name="Nemoto M."/>
            <person name="Matsumoto M."/>
            <person name="Wong P.S."/>
            <person name="Aburatani S."/>
            <person name="Fujibuchi W."/>
        </authorList>
    </citation>
    <scope>NUCLEOTIDE SEQUENCE [LARGE SCALE GENOMIC DNA]</scope>
    <source>
        <strain evidence="1 2">JPCC DA0580</strain>
    </source>
</reference>
<evidence type="ECO:0000313" key="2">
    <source>
        <dbReference type="Proteomes" id="UP000198406"/>
    </source>
</evidence>
<name>A0A1Z5K3A0_FISSO</name>
<proteinExistence type="predicted"/>